<comment type="caution">
    <text evidence="2">The sequence shown here is derived from an EMBL/GenBank/DDBJ whole genome shotgun (WGS) entry which is preliminary data.</text>
</comment>
<sequence>MPPTSDKKPRTHNKIPSDPSESAEQAIDDSGWEESILHPGFDDDIYYPHVRYGRYTDGEFHQTALQHLSEPIPESATTASTGIYFLTRKEQQRVKFGVSAKTIQESCEQDGRVAYTIVAESDALEKKIPAQTIVSWLMTFAQEVLAIEQDEYQLLYSGGRSIHLHTDYYVAQRCLEDLKADVIEFNQTENAELDVSLYKPKSQFRLVGARHRDTDLSKVSIQSDAKRADLTSAGNQSHPLALPHTIPHKRKKNSLVAGNADRSVLPNEYETRLHPAYIKQNYSEETVAVPEFDESYTNRYFSPYALTEDGERSVCILEPTGGPYTKLESQEIYVPSYVYAARGADGEYEMFRRKAPVLLSKPDFDKWNYQLGDRVVIIGGQSRNSRIFTVDKFDAEAAAGTLALDGDNREDALRWLEIQEYDIGASGMHGERKFKATSQDEKIRQIQSELERGEREPRYPEVLSVSCSLLQNGGWQRAWDWNKSVWDDKFDPEETHRLLSDVIQRYPEDYGHIEIPPR</sequence>
<gene>
    <name evidence="2" type="ORF">GOC85_14805</name>
</gene>
<dbReference type="Proteomes" id="UP000619835">
    <property type="component" value="Unassembled WGS sequence"/>
</dbReference>
<reference evidence="2" key="1">
    <citation type="submission" date="2019-12" db="EMBL/GenBank/DDBJ databases">
        <title>Haloferax alexandrinus strain pws11.</title>
        <authorList>
            <person name="Verma D.K."/>
            <person name="Gopal K."/>
            <person name="Prasad E.S."/>
        </authorList>
    </citation>
    <scope>NUCLEOTIDE SEQUENCE</scope>
    <source>
        <strain evidence="2">Pws11</strain>
    </source>
</reference>
<evidence type="ECO:0000313" key="2">
    <source>
        <dbReference type="EMBL" id="NLV03835.1"/>
    </source>
</evidence>
<evidence type="ECO:0000256" key="1">
    <source>
        <dbReference type="SAM" id="MobiDB-lite"/>
    </source>
</evidence>
<organism evidence="2 3">
    <name type="scientific">Haloferax volcanii</name>
    <name type="common">Halobacterium volcanii</name>
    <dbReference type="NCBI Taxonomy" id="2246"/>
    <lineage>
        <taxon>Archaea</taxon>
        <taxon>Methanobacteriati</taxon>
        <taxon>Methanobacteriota</taxon>
        <taxon>Stenosarchaea group</taxon>
        <taxon>Halobacteria</taxon>
        <taxon>Halobacteriales</taxon>
        <taxon>Haloferacaceae</taxon>
        <taxon>Haloferax</taxon>
    </lineage>
</organism>
<feature type="region of interest" description="Disordered" evidence="1">
    <location>
        <begin position="1"/>
        <end position="29"/>
    </location>
</feature>
<dbReference type="EMBL" id="WOWC01000001">
    <property type="protein sequence ID" value="NLV03835.1"/>
    <property type="molecule type" value="Genomic_DNA"/>
</dbReference>
<proteinExistence type="predicted"/>
<dbReference type="RefSeq" id="WP_152419059.1">
    <property type="nucleotide sequence ID" value="NZ_JAUDRO010000001.1"/>
</dbReference>
<protein>
    <submittedName>
        <fullName evidence="2">Uncharacterized protein</fullName>
    </submittedName>
</protein>
<accession>A0A847TS31</accession>
<evidence type="ECO:0000313" key="3">
    <source>
        <dbReference type="Proteomes" id="UP000619835"/>
    </source>
</evidence>
<name>A0A847TS31_HALVO</name>
<dbReference type="AlphaFoldDB" id="A0A847TS31"/>